<evidence type="ECO:0008006" key="4">
    <source>
        <dbReference type="Google" id="ProtNLM"/>
    </source>
</evidence>
<name>A0ABN4N5X5_9GAMM</name>
<dbReference type="RefSeq" id="WP_062845342.1">
    <property type="nucleotide sequence ID" value="NZ_CP014945.1"/>
</dbReference>
<organism evidence="2 3">
    <name type="scientific">Psychrobacter alimentarius</name>
    <dbReference type="NCBI Taxonomy" id="261164"/>
    <lineage>
        <taxon>Bacteria</taxon>
        <taxon>Pseudomonadati</taxon>
        <taxon>Pseudomonadota</taxon>
        <taxon>Gammaproteobacteria</taxon>
        <taxon>Moraxellales</taxon>
        <taxon>Moraxellaceae</taxon>
        <taxon>Psychrobacter</taxon>
    </lineage>
</organism>
<evidence type="ECO:0000313" key="3">
    <source>
        <dbReference type="Proteomes" id="UP000076104"/>
    </source>
</evidence>
<protein>
    <recommendedName>
        <fullName evidence="4">Toxin CptA</fullName>
    </recommendedName>
</protein>
<reference evidence="2 3" key="1">
    <citation type="submission" date="2016-03" db="EMBL/GenBank/DDBJ databases">
        <title>Genome sequencing of Psychrobacter alimentarius PAMC 27889.</title>
        <authorList>
            <person name="Lee J."/>
            <person name="Kim O.-S."/>
        </authorList>
    </citation>
    <scope>NUCLEOTIDE SEQUENCE [LARGE SCALE GENOMIC DNA]</scope>
    <source>
        <strain evidence="2 3">PAMC 27889</strain>
    </source>
</reference>
<dbReference type="GeneID" id="33059137"/>
<keyword evidence="1" id="KW-0812">Transmembrane</keyword>
<accession>A0ABN4N5X5</accession>
<keyword evidence="1" id="KW-0472">Membrane</keyword>
<feature type="transmembrane region" description="Helical" evidence="1">
    <location>
        <begin position="21"/>
        <end position="37"/>
    </location>
</feature>
<feature type="transmembrane region" description="Helical" evidence="1">
    <location>
        <begin position="43"/>
        <end position="61"/>
    </location>
</feature>
<dbReference type="EMBL" id="CP014945">
    <property type="protein sequence ID" value="AMT97821.1"/>
    <property type="molecule type" value="Genomic_DNA"/>
</dbReference>
<dbReference type="Proteomes" id="UP000076104">
    <property type="component" value="Chromosome"/>
</dbReference>
<gene>
    <name evidence="2" type="ORF">A3K91_2242</name>
</gene>
<proteinExistence type="predicted"/>
<evidence type="ECO:0000313" key="2">
    <source>
        <dbReference type="EMBL" id="AMT97821.1"/>
    </source>
</evidence>
<sequence>MTSTPFLRIDTAIQPTSPLRFLLYGGLGSIMGLLAWLAPLVLWQYVCLLIVTTAVALYLALSRPIPLHVSQPPLSQRIDKHWQLLIRTSRGDELWQAQLVTVHGYRWAVILELIIVEPYRRPLSITIFRDQVSANQWRELGVLADISTNKI</sequence>
<keyword evidence="1" id="KW-1133">Transmembrane helix</keyword>
<keyword evidence="3" id="KW-1185">Reference proteome</keyword>
<evidence type="ECO:0000256" key="1">
    <source>
        <dbReference type="SAM" id="Phobius"/>
    </source>
</evidence>